<gene>
    <name evidence="1" type="ORF">PBIL07802_LOCUS1696</name>
</gene>
<dbReference type="EMBL" id="HBIB01002587">
    <property type="protein sequence ID" value="CAE0239547.1"/>
    <property type="molecule type" value="Transcribed_RNA"/>
</dbReference>
<sequence>MVVYSLAGRADDPFFAQVEDLASYISAELPDISIKKYMVHPEDWASFYADTTKKLGFVYRPLDVLIWTDTGRLIGDQNDFSAHCHEYYKAKIKEPFETYVKIAEENMASATFLKKEGKVPKVEGL</sequence>
<dbReference type="AlphaFoldDB" id="A0A7S3CWW0"/>
<reference evidence="1" key="1">
    <citation type="submission" date="2021-01" db="EMBL/GenBank/DDBJ databases">
        <authorList>
            <person name="Corre E."/>
            <person name="Pelletier E."/>
            <person name="Niang G."/>
            <person name="Scheremetjew M."/>
            <person name="Finn R."/>
            <person name="Kale V."/>
            <person name="Holt S."/>
            <person name="Cochrane G."/>
            <person name="Meng A."/>
            <person name="Brown T."/>
            <person name="Cohen L."/>
        </authorList>
    </citation>
    <scope>NUCLEOTIDE SEQUENCE</scope>
    <source>
        <strain evidence="1">NIES-2562</strain>
    </source>
</reference>
<name>A0A7S3CWW0_9EUKA</name>
<organism evidence="1">
    <name type="scientific">Palpitomonas bilix</name>
    <dbReference type="NCBI Taxonomy" id="652834"/>
    <lineage>
        <taxon>Eukaryota</taxon>
        <taxon>Eukaryota incertae sedis</taxon>
    </lineage>
</organism>
<accession>A0A7S3CWW0</accession>
<evidence type="ECO:0000313" key="1">
    <source>
        <dbReference type="EMBL" id="CAE0239547.1"/>
    </source>
</evidence>
<protein>
    <submittedName>
        <fullName evidence="1">Uncharacterized protein</fullName>
    </submittedName>
</protein>
<proteinExistence type="predicted"/>